<evidence type="ECO:0000256" key="4">
    <source>
        <dbReference type="PROSITE-ProRule" id="PRU00339"/>
    </source>
</evidence>
<keyword evidence="3" id="KW-0998">Cell outer membrane</keyword>
<dbReference type="PRINTS" id="PR01021">
    <property type="entry name" value="OMPADOMAIN"/>
</dbReference>
<dbReference type="Gene3D" id="3.30.1330.60">
    <property type="entry name" value="OmpA-like domain"/>
    <property type="match status" value="1"/>
</dbReference>
<dbReference type="AlphaFoldDB" id="A0A3S9PAY2"/>
<dbReference type="PROSITE" id="PS50005">
    <property type="entry name" value="TPR"/>
    <property type="match status" value="1"/>
</dbReference>
<name>A0A3S9PAY2_9BACT</name>
<proteinExistence type="predicted"/>
<gene>
    <name evidence="7" type="ORF">EI427_24090</name>
</gene>
<dbReference type="InterPro" id="IPR006665">
    <property type="entry name" value="OmpA-like"/>
</dbReference>
<dbReference type="InterPro" id="IPR019734">
    <property type="entry name" value="TPR_rpt"/>
</dbReference>
<evidence type="ECO:0000313" key="7">
    <source>
        <dbReference type="EMBL" id="AZQ65299.1"/>
    </source>
</evidence>
<dbReference type="SUPFAM" id="SSF48452">
    <property type="entry name" value="TPR-like"/>
    <property type="match status" value="1"/>
</dbReference>
<comment type="subcellular location">
    <subcellularLocation>
        <location evidence="1">Cell outer membrane</location>
    </subcellularLocation>
</comment>
<dbReference type="PROSITE" id="PS51123">
    <property type="entry name" value="OMPA_2"/>
    <property type="match status" value="1"/>
</dbReference>
<dbReference type="InterPro" id="IPR011042">
    <property type="entry name" value="6-blade_b-propeller_TolB-like"/>
</dbReference>
<keyword evidence="8" id="KW-1185">Reference proteome</keyword>
<dbReference type="Pfam" id="PF07676">
    <property type="entry name" value="PD40"/>
    <property type="match status" value="2"/>
</dbReference>
<keyword evidence="4" id="KW-0802">TPR repeat</keyword>
<dbReference type="GO" id="GO:0009279">
    <property type="term" value="C:cell outer membrane"/>
    <property type="evidence" value="ECO:0007669"/>
    <property type="project" value="UniProtKB-SubCell"/>
</dbReference>
<dbReference type="EMBL" id="CP034563">
    <property type="protein sequence ID" value="AZQ65299.1"/>
    <property type="molecule type" value="Genomic_DNA"/>
</dbReference>
<dbReference type="InterPro" id="IPR011990">
    <property type="entry name" value="TPR-like_helical_dom_sf"/>
</dbReference>
<evidence type="ECO:0000256" key="1">
    <source>
        <dbReference type="ARBA" id="ARBA00004442"/>
    </source>
</evidence>
<dbReference type="CDD" id="cd07185">
    <property type="entry name" value="OmpA_C-like"/>
    <property type="match status" value="1"/>
</dbReference>
<evidence type="ECO:0000256" key="3">
    <source>
        <dbReference type="ARBA" id="ARBA00023237"/>
    </source>
</evidence>
<dbReference type="InterPro" id="IPR011659">
    <property type="entry name" value="WD40"/>
</dbReference>
<dbReference type="Gene3D" id="2.120.10.30">
    <property type="entry name" value="TolB, C-terminal domain"/>
    <property type="match status" value="1"/>
</dbReference>
<dbReference type="SUPFAM" id="SSF103088">
    <property type="entry name" value="OmpA-like"/>
    <property type="match status" value="1"/>
</dbReference>
<sequence>MKLFLFINIFIICSFSTFGQKQKTFLDRANKAYERQEFALAIENFGNVHALDLVSRYRLAMSNQKILNYSKALTIYRSILDKQWEGKEDVYLNYGLMAKNLGQYGKAGDAFKKYLFKYPQDADVRDLYLSCQQDYLNELQKNKYSVQVENVLFNSPERDMSPLIFGEGIIYSSTRRDLNEGDVHHRDGDNFLEMYLINKDENGMFSNSNIVHEHIASNFHVGPSTYNESKSEFFFTVNLPRQSFKDDKHQIVHHLQIYQSKYNPEKNTFTRPSEINLNKKTHSIGHPTISDDGTKLYFISNQEGTHGGTDIFVSHLQDDGNWGEPVNLGNVINTTGNELFPYWYDDNTLYFSSDRHIGLGGLDIFKATMENDSVTNIENIGAPFNSSTDDFSIVFNKGSSVVEGFFTSNRTGGIGSDDIYMFKQEEKDFVVLVIDSLTREPIENAIIECYDKQKMATHNFVTNTTGFVRFNAEQKNQIESIAAMSSTYKYKELPIAQMGRQENIYIIELVKGTNLQLIGNVYDAVSLERINNSEVFLYDGDSTVIKSIGNTVEGHYEIILNRLPINNFLISNAEGYTSENTVIANPNPDKFGIIHQDIYLKKVRNENLLKIESIYYEFDSSRLTSSAITKLRNVLSYLSNNENSLVELNAHCDVRGSERYNVKLSLDRVHAAMSFLVGKGIDKSRVRIDYHGESITYTDCIDCSENEHQLNRRTEIRIIKP</sequence>
<dbReference type="PANTHER" id="PTHR30329">
    <property type="entry name" value="STATOR ELEMENT OF FLAGELLAR MOTOR COMPLEX"/>
    <property type="match status" value="1"/>
</dbReference>
<evidence type="ECO:0000256" key="2">
    <source>
        <dbReference type="ARBA" id="ARBA00023136"/>
    </source>
</evidence>
<dbReference type="Gene3D" id="1.25.40.10">
    <property type="entry name" value="Tetratricopeptide repeat domain"/>
    <property type="match status" value="1"/>
</dbReference>
<dbReference type="Proteomes" id="UP000267268">
    <property type="component" value="Chromosome 2"/>
</dbReference>
<keyword evidence="2 5" id="KW-0472">Membrane</keyword>
<dbReference type="PANTHER" id="PTHR30329:SF21">
    <property type="entry name" value="LIPOPROTEIN YIAD-RELATED"/>
    <property type="match status" value="1"/>
</dbReference>
<protein>
    <recommendedName>
        <fullName evidence="6">OmpA-like domain-containing protein</fullName>
    </recommendedName>
</protein>
<evidence type="ECO:0000313" key="8">
    <source>
        <dbReference type="Proteomes" id="UP000267268"/>
    </source>
</evidence>
<dbReference type="KEGG" id="fll:EI427_24090"/>
<accession>A0A3S9PAY2</accession>
<dbReference type="SUPFAM" id="SSF82171">
    <property type="entry name" value="DPP6 N-terminal domain-like"/>
    <property type="match status" value="1"/>
</dbReference>
<dbReference type="InterPro" id="IPR050330">
    <property type="entry name" value="Bact_OuterMem_StrucFunc"/>
</dbReference>
<evidence type="ECO:0000259" key="6">
    <source>
        <dbReference type="PROSITE" id="PS51123"/>
    </source>
</evidence>
<organism evidence="7 8">
    <name type="scientific">Flammeovirga pectinis</name>
    <dbReference type="NCBI Taxonomy" id="2494373"/>
    <lineage>
        <taxon>Bacteria</taxon>
        <taxon>Pseudomonadati</taxon>
        <taxon>Bacteroidota</taxon>
        <taxon>Cytophagia</taxon>
        <taxon>Cytophagales</taxon>
        <taxon>Flammeovirgaceae</taxon>
        <taxon>Flammeovirga</taxon>
    </lineage>
</organism>
<dbReference type="OrthoDB" id="1488841at2"/>
<evidence type="ECO:0000256" key="5">
    <source>
        <dbReference type="PROSITE-ProRule" id="PRU00473"/>
    </source>
</evidence>
<reference evidence="7 8" key="1">
    <citation type="submission" date="2018-12" db="EMBL/GenBank/DDBJ databases">
        <title>Flammeovirga pectinis sp. nov., isolated from the gut of the Korean scallop, Patinopecten yessoensis.</title>
        <authorList>
            <person name="Bae J.-W."/>
            <person name="Jeong Y.-S."/>
            <person name="Kang W."/>
        </authorList>
    </citation>
    <scope>NUCLEOTIDE SEQUENCE [LARGE SCALE GENOMIC DNA]</scope>
    <source>
        <strain evidence="7 8">L12M1</strain>
    </source>
</reference>
<feature type="repeat" description="TPR" evidence="4">
    <location>
        <begin position="88"/>
        <end position="121"/>
    </location>
</feature>
<dbReference type="RefSeq" id="WP_126619882.1">
    <property type="nucleotide sequence ID" value="NZ_CP034563.1"/>
</dbReference>
<feature type="domain" description="OmpA-like" evidence="6">
    <location>
        <begin position="603"/>
        <end position="721"/>
    </location>
</feature>
<dbReference type="InterPro" id="IPR006664">
    <property type="entry name" value="OMP_bac"/>
</dbReference>
<dbReference type="Pfam" id="PF00691">
    <property type="entry name" value="OmpA"/>
    <property type="match status" value="1"/>
</dbReference>
<dbReference type="InterPro" id="IPR036737">
    <property type="entry name" value="OmpA-like_sf"/>
</dbReference>